<evidence type="ECO:0000259" key="11">
    <source>
        <dbReference type="PROSITE" id="PS50110"/>
    </source>
</evidence>
<dbReference type="STRING" id="1123308.GCA_000380085_02094"/>
<accession>A0A239SRU6</accession>
<dbReference type="InterPro" id="IPR001867">
    <property type="entry name" value="OmpR/PhoB-type_DNA-bd"/>
</dbReference>
<dbReference type="CDD" id="cd00383">
    <property type="entry name" value="trans_reg_C"/>
    <property type="match status" value="1"/>
</dbReference>
<comment type="function">
    <text evidence="7">Member of the two-component regulatory system DltS/DltR. Regulates the expression of the dlt operon.</text>
</comment>
<reference evidence="13 14" key="1">
    <citation type="submission" date="2017-06" db="EMBL/GenBank/DDBJ databases">
        <authorList>
            <consortium name="Pathogen Informatics"/>
        </authorList>
    </citation>
    <scope>NUCLEOTIDE SEQUENCE [LARGE SCALE GENOMIC DNA]</scope>
    <source>
        <strain evidence="13 14">NCTC13788</strain>
    </source>
</reference>
<evidence type="ECO:0000256" key="1">
    <source>
        <dbReference type="ARBA" id="ARBA00022553"/>
    </source>
</evidence>
<dbReference type="Pfam" id="PF00486">
    <property type="entry name" value="Trans_reg_C"/>
    <property type="match status" value="1"/>
</dbReference>
<dbReference type="FunFam" id="1.10.10.10:FF:000018">
    <property type="entry name" value="DNA-binding response regulator ResD"/>
    <property type="match status" value="1"/>
</dbReference>
<dbReference type="eggNOG" id="COG0745">
    <property type="taxonomic scope" value="Bacteria"/>
</dbReference>
<evidence type="ECO:0000256" key="3">
    <source>
        <dbReference type="ARBA" id="ARBA00023015"/>
    </source>
</evidence>
<keyword evidence="6" id="KW-0804">Transcription</keyword>
<evidence type="ECO:0000256" key="7">
    <source>
        <dbReference type="ARBA" id="ARBA00055621"/>
    </source>
</evidence>
<evidence type="ECO:0000256" key="6">
    <source>
        <dbReference type="ARBA" id="ARBA00023163"/>
    </source>
</evidence>
<dbReference type="GO" id="GO:0000976">
    <property type="term" value="F:transcription cis-regulatory region binding"/>
    <property type="evidence" value="ECO:0007669"/>
    <property type="project" value="TreeGrafter"/>
</dbReference>
<dbReference type="GO" id="GO:0006355">
    <property type="term" value="P:regulation of DNA-templated transcription"/>
    <property type="evidence" value="ECO:0007669"/>
    <property type="project" value="InterPro"/>
</dbReference>
<name>A0A239SRU6_9STRE</name>
<dbReference type="SMART" id="SM00448">
    <property type="entry name" value="REC"/>
    <property type="match status" value="1"/>
</dbReference>
<evidence type="ECO:0000256" key="8">
    <source>
        <dbReference type="ARBA" id="ARBA00071115"/>
    </source>
</evidence>
<sequence>MYHILVVEDDQDIAAILKLYLENAKYKVFCASDGKTAYDIFRKETIDLAIIDLMIPEMDGNSLTKAIRLTSSIPIMILSAKKEDLDKVFSLNIGADDYITKPFNSLEVLARVNAHLRRYHDLNPKATASKVLTIGNLMMDSERFLLEKAGQKITLTAKEFKLLHILMESPGRIFTKSQLYDMINDQDARGDESTIMTHISNIRDKIEEDAKNPRYIKTIRGVGYKIEKT</sequence>
<organism evidence="13 14">
    <name type="scientific">Streptococcus merionis</name>
    <dbReference type="NCBI Taxonomy" id="400065"/>
    <lineage>
        <taxon>Bacteria</taxon>
        <taxon>Bacillati</taxon>
        <taxon>Bacillota</taxon>
        <taxon>Bacilli</taxon>
        <taxon>Lactobacillales</taxon>
        <taxon>Streptococcaceae</taxon>
        <taxon>Streptococcus</taxon>
    </lineage>
</organism>
<dbReference type="KEGG" id="smen:SAMEA4412692_0652"/>
<gene>
    <name evidence="13" type="primary">regX3</name>
    <name evidence="13" type="ORF">SAMEA4412692_00652</name>
</gene>
<dbReference type="Gene3D" id="6.10.250.690">
    <property type="match status" value="1"/>
</dbReference>
<keyword evidence="14" id="KW-1185">Reference proteome</keyword>
<evidence type="ECO:0000256" key="4">
    <source>
        <dbReference type="ARBA" id="ARBA00023125"/>
    </source>
</evidence>
<keyword evidence="5" id="KW-0010">Activator</keyword>
<keyword evidence="1 9" id="KW-0597">Phosphoprotein</keyword>
<feature type="DNA-binding region" description="OmpR/PhoB-type" evidence="10">
    <location>
        <begin position="129"/>
        <end position="228"/>
    </location>
</feature>
<feature type="modified residue" description="4-aspartylphosphate" evidence="9">
    <location>
        <position position="52"/>
    </location>
</feature>
<feature type="domain" description="Response regulatory" evidence="11">
    <location>
        <begin position="3"/>
        <end position="116"/>
    </location>
</feature>
<dbReference type="EMBL" id="LT906439">
    <property type="protein sequence ID" value="SNU87444.1"/>
    <property type="molecule type" value="Genomic_DNA"/>
</dbReference>
<dbReference type="InterPro" id="IPR039420">
    <property type="entry name" value="WalR-like"/>
</dbReference>
<dbReference type="PANTHER" id="PTHR48111">
    <property type="entry name" value="REGULATOR OF RPOS"/>
    <property type="match status" value="1"/>
</dbReference>
<evidence type="ECO:0000313" key="13">
    <source>
        <dbReference type="EMBL" id="SNU87444.1"/>
    </source>
</evidence>
<dbReference type="OrthoDB" id="9790442at2"/>
<dbReference type="PROSITE" id="PS50110">
    <property type="entry name" value="RESPONSE_REGULATORY"/>
    <property type="match status" value="1"/>
</dbReference>
<proteinExistence type="predicted"/>
<evidence type="ECO:0000256" key="10">
    <source>
        <dbReference type="PROSITE-ProRule" id="PRU01091"/>
    </source>
</evidence>
<dbReference type="AlphaFoldDB" id="A0A239SRU6"/>
<dbReference type="GO" id="GO:0032993">
    <property type="term" value="C:protein-DNA complex"/>
    <property type="evidence" value="ECO:0007669"/>
    <property type="project" value="TreeGrafter"/>
</dbReference>
<dbReference type="InterPro" id="IPR001789">
    <property type="entry name" value="Sig_transdc_resp-reg_receiver"/>
</dbReference>
<keyword evidence="2" id="KW-0902">Two-component regulatory system</keyword>
<dbReference type="PROSITE" id="PS51755">
    <property type="entry name" value="OMPR_PHOB"/>
    <property type="match status" value="1"/>
</dbReference>
<evidence type="ECO:0000256" key="9">
    <source>
        <dbReference type="PROSITE-ProRule" id="PRU00169"/>
    </source>
</evidence>
<dbReference type="InterPro" id="IPR011006">
    <property type="entry name" value="CheY-like_superfamily"/>
</dbReference>
<evidence type="ECO:0000259" key="12">
    <source>
        <dbReference type="PROSITE" id="PS51755"/>
    </source>
</evidence>
<protein>
    <recommendedName>
        <fullName evidence="8">Transcriptional regulatory protein DltR</fullName>
    </recommendedName>
</protein>
<dbReference type="InterPro" id="IPR036388">
    <property type="entry name" value="WH-like_DNA-bd_sf"/>
</dbReference>
<dbReference type="Gene3D" id="3.40.50.2300">
    <property type="match status" value="1"/>
</dbReference>
<evidence type="ECO:0000256" key="2">
    <source>
        <dbReference type="ARBA" id="ARBA00023012"/>
    </source>
</evidence>
<dbReference type="RefSeq" id="WP_018374640.1">
    <property type="nucleotide sequence ID" value="NZ_LT906439.1"/>
</dbReference>
<dbReference type="InterPro" id="IPR016032">
    <property type="entry name" value="Sig_transdc_resp-reg_C-effctor"/>
</dbReference>
<dbReference type="Gene3D" id="1.10.10.10">
    <property type="entry name" value="Winged helix-like DNA-binding domain superfamily/Winged helix DNA-binding domain"/>
    <property type="match status" value="1"/>
</dbReference>
<evidence type="ECO:0000256" key="5">
    <source>
        <dbReference type="ARBA" id="ARBA00023159"/>
    </source>
</evidence>
<dbReference type="SUPFAM" id="SSF46894">
    <property type="entry name" value="C-terminal effector domain of the bipartite response regulators"/>
    <property type="match status" value="1"/>
</dbReference>
<dbReference type="Proteomes" id="UP000215185">
    <property type="component" value="Chromosome 1"/>
</dbReference>
<dbReference type="Pfam" id="PF00072">
    <property type="entry name" value="Response_reg"/>
    <property type="match status" value="1"/>
</dbReference>
<keyword evidence="3" id="KW-0805">Transcription regulation</keyword>
<evidence type="ECO:0000313" key="14">
    <source>
        <dbReference type="Proteomes" id="UP000215185"/>
    </source>
</evidence>
<keyword evidence="4 10" id="KW-0238">DNA-binding</keyword>
<dbReference type="SMART" id="SM00862">
    <property type="entry name" value="Trans_reg_C"/>
    <property type="match status" value="1"/>
</dbReference>
<dbReference type="GO" id="GO:0005829">
    <property type="term" value="C:cytosol"/>
    <property type="evidence" value="ECO:0007669"/>
    <property type="project" value="TreeGrafter"/>
</dbReference>
<dbReference type="FunFam" id="3.40.50.2300:FF:000001">
    <property type="entry name" value="DNA-binding response regulator PhoB"/>
    <property type="match status" value="1"/>
</dbReference>
<dbReference type="SUPFAM" id="SSF52172">
    <property type="entry name" value="CheY-like"/>
    <property type="match status" value="1"/>
</dbReference>
<feature type="domain" description="OmpR/PhoB-type" evidence="12">
    <location>
        <begin position="129"/>
        <end position="228"/>
    </location>
</feature>
<dbReference type="GO" id="GO:0000156">
    <property type="term" value="F:phosphorelay response regulator activity"/>
    <property type="evidence" value="ECO:0007669"/>
    <property type="project" value="TreeGrafter"/>
</dbReference>
<dbReference type="PANTHER" id="PTHR48111:SF40">
    <property type="entry name" value="PHOSPHATE REGULON TRANSCRIPTIONAL REGULATORY PROTEIN PHOB"/>
    <property type="match status" value="1"/>
</dbReference>